<evidence type="ECO:0000256" key="1">
    <source>
        <dbReference type="SAM" id="Phobius"/>
    </source>
</evidence>
<keyword evidence="1" id="KW-0472">Membrane</keyword>
<name>A0A176K0Y7_9BACT</name>
<feature type="transmembrane region" description="Helical" evidence="1">
    <location>
        <begin position="75"/>
        <end position="97"/>
    </location>
</feature>
<keyword evidence="1" id="KW-1133">Transmembrane helix</keyword>
<keyword evidence="3" id="KW-1185">Reference proteome</keyword>
<evidence type="ECO:0000313" key="3">
    <source>
        <dbReference type="Proteomes" id="UP000077339"/>
    </source>
</evidence>
<gene>
    <name evidence="2" type="ORF">AT15_00325</name>
</gene>
<dbReference type="AlphaFoldDB" id="A0A176K0Y7"/>
<protein>
    <submittedName>
        <fullName evidence="2">Uncharacterized protein</fullName>
    </submittedName>
</protein>
<reference evidence="2 3" key="1">
    <citation type="submission" date="2014-02" db="EMBL/GenBank/DDBJ databases">
        <title>Kosmotoga genome sequencing.</title>
        <authorList>
            <person name="Pollo S.M."/>
            <person name="Charchuk R."/>
            <person name="Nesbo C.L."/>
        </authorList>
    </citation>
    <scope>NUCLEOTIDE SEQUENCE [LARGE SCALE GENOMIC DNA]</scope>
    <source>
        <strain evidence="2 3">S304</strain>
    </source>
</reference>
<comment type="caution">
    <text evidence="2">The sequence shown here is derived from an EMBL/GenBank/DDBJ whole genome shotgun (WGS) entry which is preliminary data.</text>
</comment>
<accession>A0A176K0Y7</accession>
<sequence>MPATKLPQLLNSMCEEISFPRSEHKTLLLDYTKGLAVSHNGFKSKYIILDETVIERYGSKIENLGKYYSSTAEKVINSISLISSILYIKSGLLFLLVSKE</sequence>
<organism evidence="2 3">
    <name type="scientific">Kosmotoga arenicorallina S304</name>
    <dbReference type="NCBI Taxonomy" id="1453497"/>
    <lineage>
        <taxon>Bacteria</taxon>
        <taxon>Thermotogati</taxon>
        <taxon>Thermotogota</taxon>
        <taxon>Thermotogae</taxon>
        <taxon>Kosmotogales</taxon>
        <taxon>Kosmotogaceae</taxon>
        <taxon>Kosmotoga</taxon>
    </lineage>
</organism>
<keyword evidence="1" id="KW-0812">Transmembrane</keyword>
<dbReference type="Proteomes" id="UP000077339">
    <property type="component" value="Unassembled WGS sequence"/>
</dbReference>
<dbReference type="EMBL" id="JFHK01000013">
    <property type="protein sequence ID" value="OAA30186.1"/>
    <property type="molecule type" value="Genomic_DNA"/>
</dbReference>
<proteinExistence type="predicted"/>
<dbReference type="PATRIC" id="fig|1453497.3.peg.71"/>
<evidence type="ECO:0000313" key="2">
    <source>
        <dbReference type="EMBL" id="OAA30186.1"/>
    </source>
</evidence>